<gene>
    <name evidence="1" type="ORF">MKW98_003529</name>
</gene>
<dbReference type="EMBL" id="JAJJMB010003633">
    <property type="protein sequence ID" value="KAI3946966.1"/>
    <property type="molecule type" value="Genomic_DNA"/>
</dbReference>
<evidence type="ECO:0000313" key="2">
    <source>
        <dbReference type="Proteomes" id="UP001202328"/>
    </source>
</evidence>
<sequence>MYVKFKQRASSTVVKPNRLVPSNILYQCFWIFLPKGRYLERSHTLISYPEVRHITLRGILKFNTTMEKPRFRLA</sequence>
<reference evidence="1" key="1">
    <citation type="submission" date="2022-04" db="EMBL/GenBank/DDBJ databases">
        <title>A functionally conserved STORR gene fusion in Papaver species that diverged 16.8 million years ago.</title>
        <authorList>
            <person name="Catania T."/>
        </authorList>
    </citation>
    <scope>NUCLEOTIDE SEQUENCE</scope>
    <source>
        <strain evidence="1">S-188037</strain>
    </source>
</reference>
<keyword evidence="2" id="KW-1185">Reference proteome</keyword>
<dbReference type="AlphaFoldDB" id="A0AAD4TC31"/>
<name>A0AAD4TC31_9MAGN</name>
<comment type="caution">
    <text evidence="1">The sequence shown here is derived from an EMBL/GenBank/DDBJ whole genome shotgun (WGS) entry which is preliminary data.</text>
</comment>
<accession>A0AAD4TC31</accession>
<proteinExistence type="predicted"/>
<protein>
    <submittedName>
        <fullName evidence="1">Uncharacterized protein</fullName>
    </submittedName>
</protein>
<dbReference type="Proteomes" id="UP001202328">
    <property type="component" value="Unassembled WGS sequence"/>
</dbReference>
<evidence type="ECO:0000313" key="1">
    <source>
        <dbReference type="EMBL" id="KAI3946966.1"/>
    </source>
</evidence>
<organism evidence="1 2">
    <name type="scientific">Papaver atlanticum</name>
    <dbReference type="NCBI Taxonomy" id="357466"/>
    <lineage>
        <taxon>Eukaryota</taxon>
        <taxon>Viridiplantae</taxon>
        <taxon>Streptophyta</taxon>
        <taxon>Embryophyta</taxon>
        <taxon>Tracheophyta</taxon>
        <taxon>Spermatophyta</taxon>
        <taxon>Magnoliopsida</taxon>
        <taxon>Ranunculales</taxon>
        <taxon>Papaveraceae</taxon>
        <taxon>Papaveroideae</taxon>
        <taxon>Papaver</taxon>
    </lineage>
</organism>